<dbReference type="Proteomes" id="UP000019384">
    <property type="component" value="Unassembled WGS sequence"/>
</dbReference>
<sequence length="367" mass="42894">MSDAEILRLLSQTTLTEKDERQRVELAVELFEKGSQREHEGLLSEAVEFYRRAYKLDEGVDKKVRAKIIADQPPPEKRRVDSDQIKLDISKVNVKDVLNSYSDSGIFPAEEEEPFFFNVLPDEILMLIMQKLVRQDTPAWFSFAMTCRRTAYLGFHHHDIWKSLCELIYPAQVYDTASAELNGVVADQEDMVKAWNYNWEKMLCERPFVKFNGLYISVVNYQREGGRSESSRSWSNPLMIITYYRYVRFFPDGTCLRFLTDLGPRKVVPLFSKNWRENGLQKVFSGVWSLTPEGVIRIEYEGFVPKYYFVDELQIVNGSKHAKHHKLQWVSCYSVDKETTERGVFSMRNERPFAFSRVKSYGENNGE</sequence>
<dbReference type="OrthoDB" id="2117972at2759"/>
<dbReference type="GO" id="GO:0071406">
    <property type="term" value="P:cellular response to methylmercury"/>
    <property type="evidence" value="ECO:0007669"/>
    <property type="project" value="EnsemblFungi"/>
</dbReference>
<evidence type="ECO:0000256" key="1">
    <source>
        <dbReference type="ARBA" id="ARBA00022786"/>
    </source>
</evidence>
<dbReference type="GO" id="GO:0031146">
    <property type="term" value="P:SCF-dependent proteasomal ubiquitin-dependent protein catabolic process"/>
    <property type="evidence" value="ECO:0007669"/>
    <property type="project" value="EnsemblFungi"/>
</dbReference>
<dbReference type="RefSeq" id="XP_022460810.1">
    <property type="nucleotide sequence ID" value="XM_022605927.1"/>
</dbReference>
<dbReference type="PROSITE" id="PS50181">
    <property type="entry name" value="FBOX"/>
    <property type="match status" value="1"/>
</dbReference>
<dbReference type="SUPFAM" id="SSF81383">
    <property type="entry name" value="F-box domain"/>
    <property type="match status" value="1"/>
</dbReference>
<gene>
    <name evidence="3" type="ORF">KUCA_T00004805001</name>
</gene>
<dbReference type="PANTHER" id="PTHR12874">
    <property type="entry name" value="F-BOX ONLY PROTEIN 48-RELATED"/>
    <property type="match status" value="1"/>
</dbReference>
<feature type="domain" description="F-box" evidence="2">
    <location>
        <begin position="114"/>
        <end position="164"/>
    </location>
</feature>
<evidence type="ECO:0000313" key="3">
    <source>
        <dbReference type="EMBL" id="CDK28820.1"/>
    </source>
</evidence>
<dbReference type="HOGENOM" id="CLU_017706_1_0_1"/>
<dbReference type="AlphaFoldDB" id="W6MXF9"/>
<dbReference type="STRING" id="1382522.W6MXF9"/>
<dbReference type="GeneID" id="34522198"/>
<dbReference type="InterPro" id="IPR001810">
    <property type="entry name" value="F-box_dom"/>
</dbReference>
<reference evidence="3" key="2">
    <citation type="submission" date="2014-02" db="EMBL/GenBank/DDBJ databases">
        <title>Complete DNA sequence of /Kuraishia capsulata/ illustrates novel genomic features among budding yeasts (/Saccharomycotina/).</title>
        <authorList>
            <person name="Morales L."/>
            <person name="Noel B."/>
            <person name="Porcel B."/>
            <person name="Marcet-Houben M."/>
            <person name="Hullo M-F."/>
            <person name="Sacerdot C."/>
            <person name="Tekaia F."/>
            <person name="Leh-Louis V."/>
            <person name="Despons L."/>
            <person name="Khanna V."/>
            <person name="Aury J-M."/>
            <person name="Barbe V."/>
            <person name="Couloux A."/>
            <person name="Labadie K."/>
            <person name="Pelletier E."/>
            <person name="Souciet J-L."/>
            <person name="Boekhout T."/>
            <person name="Gabaldon T."/>
            <person name="Wincker P."/>
            <person name="Dujon B."/>
        </authorList>
    </citation>
    <scope>NUCLEOTIDE SEQUENCE</scope>
    <source>
        <strain evidence="3">CBS 1993</strain>
    </source>
</reference>
<evidence type="ECO:0000259" key="2">
    <source>
        <dbReference type="PROSITE" id="PS50181"/>
    </source>
</evidence>
<keyword evidence="4" id="KW-1185">Reference proteome</keyword>
<dbReference type="GO" id="GO:0005737">
    <property type="term" value="C:cytoplasm"/>
    <property type="evidence" value="ECO:0007669"/>
    <property type="project" value="TreeGrafter"/>
</dbReference>
<reference evidence="3" key="1">
    <citation type="submission" date="2013-12" db="EMBL/GenBank/DDBJ databases">
        <authorList>
            <person name="Genoscope - CEA"/>
        </authorList>
    </citation>
    <scope>NUCLEOTIDE SEQUENCE</scope>
    <source>
        <strain evidence="3">CBS 1993</strain>
    </source>
</reference>
<name>W6MXF9_9ASCO</name>
<accession>W6MXF9</accession>
<organism evidence="3 4">
    <name type="scientific">Kuraishia capsulata CBS 1993</name>
    <dbReference type="NCBI Taxonomy" id="1382522"/>
    <lineage>
        <taxon>Eukaryota</taxon>
        <taxon>Fungi</taxon>
        <taxon>Dikarya</taxon>
        <taxon>Ascomycota</taxon>
        <taxon>Saccharomycotina</taxon>
        <taxon>Pichiomycetes</taxon>
        <taxon>Pichiales</taxon>
        <taxon>Pichiaceae</taxon>
        <taxon>Kuraishia</taxon>
    </lineage>
</organism>
<protein>
    <recommendedName>
        <fullName evidence="2">F-box domain-containing protein</fullName>
    </recommendedName>
</protein>
<dbReference type="GO" id="GO:0019005">
    <property type="term" value="C:SCF ubiquitin ligase complex"/>
    <property type="evidence" value="ECO:0007669"/>
    <property type="project" value="EnsemblFungi"/>
</dbReference>
<keyword evidence="1" id="KW-0833">Ubl conjugation pathway</keyword>
<dbReference type="Pfam" id="PF19270">
    <property type="entry name" value="FBO_C"/>
    <property type="match status" value="1"/>
</dbReference>
<dbReference type="InterPro" id="IPR045464">
    <property type="entry name" value="Hrt3/FBXO9_C"/>
</dbReference>
<dbReference type="EMBL" id="HG793130">
    <property type="protein sequence ID" value="CDK28820.1"/>
    <property type="molecule type" value="Genomic_DNA"/>
</dbReference>
<proteinExistence type="predicted"/>
<evidence type="ECO:0000313" key="4">
    <source>
        <dbReference type="Proteomes" id="UP000019384"/>
    </source>
</evidence>
<dbReference type="InterPro" id="IPR036047">
    <property type="entry name" value="F-box-like_dom_sf"/>
</dbReference>
<dbReference type="PANTHER" id="PTHR12874:SF9">
    <property type="entry name" value="F-BOX ONLY PROTEIN 48"/>
    <property type="match status" value="1"/>
</dbReference>